<gene>
    <name evidence="2" type="ORF">F8B43_0076</name>
</gene>
<feature type="transmembrane region" description="Helical" evidence="1">
    <location>
        <begin position="32"/>
        <end position="53"/>
    </location>
</feature>
<keyword evidence="1" id="KW-0472">Membrane</keyword>
<proteinExistence type="predicted"/>
<accession>A0A833JCQ8</accession>
<reference evidence="2 3" key="1">
    <citation type="submission" date="2019-10" db="EMBL/GenBank/DDBJ databases">
        <title>Draft Genome Sequence of the Caffeine Degrading Methylotroph Methylorubrum populi PINKEL.</title>
        <authorList>
            <person name="Dawson S.C."/>
            <person name="Zhang X."/>
            <person name="Wright M.E."/>
            <person name="Sharma G."/>
            <person name="Langner J.T."/>
            <person name="Ditty J.L."/>
            <person name="Subuyuj G.A."/>
        </authorList>
    </citation>
    <scope>NUCLEOTIDE SEQUENCE [LARGE SCALE GENOMIC DNA]</scope>
    <source>
        <strain evidence="2 3">Pinkel</strain>
    </source>
</reference>
<organism evidence="2 3">
    <name type="scientific">Methylorubrum populi</name>
    <dbReference type="NCBI Taxonomy" id="223967"/>
    <lineage>
        <taxon>Bacteria</taxon>
        <taxon>Pseudomonadati</taxon>
        <taxon>Pseudomonadota</taxon>
        <taxon>Alphaproteobacteria</taxon>
        <taxon>Hyphomicrobiales</taxon>
        <taxon>Methylobacteriaceae</taxon>
        <taxon>Methylorubrum</taxon>
    </lineage>
</organism>
<feature type="transmembrane region" description="Helical" evidence="1">
    <location>
        <begin position="65"/>
        <end position="83"/>
    </location>
</feature>
<name>A0A833JCQ8_9HYPH</name>
<keyword evidence="1" id="KW-0812">Transmembrane</keyword>
<sequence length="100" mass="10682">MPDQLPPITVATPAPAATVTTTIVKRRPFKIVLLNAVNAVATTALAVLGYLQTINLSGIVSAENALWWMVGVNVLTIILRQWFSPSETVQTKIEPTAGAQ</sequence>
<comment type="caution">
    <text evidence="2">The sequence shown here is derived from an EMBL/GenBank/DDBJ whole genome shotgun (WGS) entry which is preliminary data.</text>
</comment>
<keyword evidence="1" id="KW-1133">Transmembrane helix</keyword>
<dbReference type="Proteomes" id="UP000469949">
    <property type="component" value="Unassembled WGS sequence"/>
</dbReference>
<evidence type="ECO:0000313" key="2">
    <source>
        <dbReference type="EMBL" id="KAB7788071.1"/>
    </source>
</evidence>
<dbReference type="EMBL" id="WEKV01000001">
    <property type="protein sequence ID" value="KAB7788071.1"/>
    <property type="molecule type" value="Genomic_DNA"/>
</dbReference>
<evidence type="ECO:0008006" key="4">
    <source>
        <dbReference type="Google" id="ProtNLM"/>
    </source>
</evidence>
<dbReference type="AlphaFoldDB" id="A0A833JCQ8"/>
<evidence type="ECO:0000256" key="1">
    <source>
        <dbReference type="SAM" id="Phobius"/>
    </source>
</evidence>
<evidence type="ECO:0000313" key="3">
    <source>
        <dbReference type="Proteomes" id="UP000469949"/>
    </source>
</evidence>
<dbReference type="RefSeq" id="WP_152275597.1">
    <property type="nucleotide sequence ID" value="NZ_WEKV01000001.1"/>
</dbReference>
<protein>
    <recommendedName>
        <fullName evidence="4">Holin</fullName>
    </recommendedName>
</protein>